<name>A0A4Z2GZK7_9TELE</name>
<comment type="caution">
    <text evidence="2">The sequence shown here is derived from an EMBL/GenBank/DDBJ whole genome shotgun (WGS) entry which is preliminary data.</text>
</comment>
<reference evidence="2 3" key="1">
    <citation type="submission" date="2019-03" db="EMBL/GenBank/DDBJ databases">
        <title>First draft genome of Liparis tanakae, snailfish: a comprehensive survey of snailfish specific genes.</title>
        <authorList>
            <person name="Kim W."/>
            <person name="Song I."/>
            <person name="Jeong J.-H."/>
            <person name="Kim D."/>
            <person name="Kim S."/>
            <person name="Ryu S."/>
            <person name="Song J.Y."/>
            <person name="Lee S.K."/>
        </authorList>
    </citation>
    <scope>NUCLEOTIDE SEQUENCE [LARGE SCALE GENOMIC DNA]</scope>
    <source>
        <tissue evidence="2">Muscle</tissue>
    </source>
</reference>
<organism evidence="2 3">
    <name type="scientific">Liparis tanakae</name>
    <name type="common">Tanaka's snailfish</name>
    <dbReference type="NCBI Taxonomy" id="230148"/>
    <lineage>
        <taxon>Eukaryota</taxon>
        <taxon>Metazoa</taxon>
        <taxon>Chordata</taxon>
        <taxon>Craniata</taxon>
        <taxon>Vertebrata</taxon>
        <taxon>Euteleostomi</taxon>
        <taxon>Actinopterygii</taxon>
        <taxon>Neopterygii</taxon>
        <taxon>Teleostei</taxon>
        <taxon>Neoteleostei</taxon>
        <taxon>Acanthomorphata</taxon>
        <taxon>Eupercaria</taxon>
        <taxon>Perciformes</taxon>
        <taxon>Cottioidei</taxon>
        <taxon>Cottales</taxon>
        <taxon>Liparidae</taxon>
        <taxon>Liparis</taxon>
    </lineage>
</organism>
<dbReference type="EMBL" id="SRLO01000367">
    <property type="protein sequence ID" value="TNN58956.1"/>
    <property type="molecule type" value="Genomic_DNA"/>
</dbReference>
<evidence type="ECO:0000256" key="1">
    <source>
        <dbReference type="SAM" id="SignalP"/>
    </source>
</evidence>
<evidence type="ECO:0000313" key="3">
    <source>
        <dbReference type="Proteomes" id="UP000314294"/>
    </source>
</evidence>
<dbReference type="Proteomes" id="UP000314294">
    <property type="component" value="Unassembled WGS sequence"/>
</dbReference>
<feature type="chain" id="PRO_5021304769" evidence="1">
    <location>
        <begin position="19"/>
        <end position="94"/>
    </location>
</feature>
<proteinExistence type="predicted"/>
<evidence type="ECO:0000313" key="2">
    <source>
        <dbReference type="EMBL" id="TNN58956.1"/>
    </source>
</evidence>
<accession>A0A4Z2GZK7</accession>
<sequence length="94" mass="9823">MNPSTRALEALTFPVLLAFEGLLSNADPESNRLSTSGLTSDGLKAGALAAAHGPVGLCPALSSKVMERTARLVGCGLTRVFVRGEEEDDCRYTA</sequence>
<dbReference type="AlphaFoldDB" id="A0A4Z2GZK7"/>
<feature type="signal peptide" evidence="1">
    <location>
        <begin position="1"/>
        <end position="18"/>
    </location>
</feature>
<protein>
    <submittedName>
        <fullName evidence="2">Uncharacterized protein</fullName>
    </submittedName>
</protein>
<keyword evidence="1" id="KW-0732">Signal</keyword>
<gene>
    <name evidence="2" type="ORF">EYF80_030869</name>
</gene>
<keyword evidence="3" id="KW-1185">Reference proteome</keyword>